<protein>
    <recommendedName>
        <fullName evidence="4">F-box domain-containing protein</fullName>
    </recommendedName>
</protein>
<dbReference type="KEGG" id="cdeu:CNBG_2142"/>
<dbReference type="OrthoDB" id="2571288at2759"/>
<dbReference type="VEuPathDB" id="FungiDB:CNBG_2142"/>
<dbReference type="EMBL" id="CP025765">
    <property type="protein sequence ID" value="KGB76304.1"/>
    <property type="molecule type" value="Genomic_DNA"/>
</dbReference>
<dbReference type="RefSeq" id="XP_062882197.1">
    <property type="nucleotide sequence ID" value="XM_063026242.1"/>
</dbReference>
<evidence type="ECO:0000313" key="2">
    <source>
        <dbReference type="EMBL" id="KGB76304.1"/>
    </source>
</evidence>
<accession>A0A095C9G1</accession>
<name>A0A095C9G1_CRYD2</name>
<reference evidence="2 3" key="2">
    <citation type="journal article" date="2018" name="Proc. Natl. Acad. Sci.">
        <title>RNAi is a critical determinant of centromere evolution in closely related fungi.</title>
        <authorList>
            <person name="Yadav V."/>
            <person name="Sun S."/>
            <person name="Billmyre R.B."/>
            <person name="Thimmappa B.C."/>
            <person name="Shea T."/>
            <person name="Lintner R."/>
            <person name="Bakkeren G."/>
            <person name="Cuomo C.A."/>
            <person name="Heitman J."/>
            <person name="Sanyal K."/>
        </authorList>
    </citation>
    <scope>NUCLEOTIDE SEQUENCE [LARGE SCALE GENOMIC DNA]</scope>
    <source>
        <strain evidence="2 3">R265</strain>
    </source>
</reference>
<keyword evidence="3" id="KW-1185">Reference proteome</keyword>
<dbReference type="HOGENOM" id="CLU_069406_0_0_1"/>
<proteinExistence type="predicted"/>
<reference evidence="2 3" key="1">
    <citation type="journal article" date="2011" name="MBio">
        <title>Genome variation in Cryptococcus gattii, an emerging pathogen of immunocompetent hosts.</title>
        <authorList>
            <person name="D'Souza C.A."/>
            <person name="Kronstad J.W."/>
            <person name="Taylor G."/>
            <person name="Warren R."/>
            <person name="Yuen M."/>
            <person name="Hu G."/>
            <person name="Jung W.H."/>
            <person name="Sham A."/>
            <person name="Kidd S.E."/>
            <person name="Tangen K."/>
            <person name="Lee N."/>
            <person name="Zeilmaker T."/>
            <person name="Sawkins J."/>
            <person name="McVicker G."/>
            <person name="Shah S."/>
            <person name="Gnerre S."/>
            <person name="Griggs A."/>
            <person name="Zeng Q."/>
            <person name="Bartlett K."/>
            <person name="Li W."/>
            <person name="Wang X."/>
            <person name="Heitman J."/>
            <person name="Stajich J.E."/>
            <person name="Fraser J.A."/>
            <person name="Meyer W."/>
            <person name="Carter D."/>
            <person name="Schein J."/>
            <person name="Krzywinski M."/>
            <person name="Kwon-Chung K.J."/>
            <person name="Varma A."/>
            <person name="Wang J."/>
            <person name="Brunham R."/>
            <person name="Fyfe M."/>
            <person name="Ouellette B.F."/>
            <person name="Siddiqui A."/>
            <person name="Marra M."/>
            <person name="Jones S."/>
            <person name="Holt R."/>
            <person name="Birren B.W."/>
            <person name="Galagan J.E."/>
            <person name="Cuomo C.A."/>
        </authorList>
    </citation>
    <scope>NUCLEOTIDE SEQUENCE [LARGE SCALE GENOMIC DNA]</scope>
    <source>
        <strain evidence="2 3">R265</strain>
    </source>
</reference>
<evidence type="ECO:0000313" key="3">
    <source>
        <dbReference type="Proteomes" id="UP000029445"/>
    </source>
</evidence>
<feature type="coiled-coil region" evidence="1">
    <location>
        <begin position="281"/>
        <end position="315"/>
    </location>
</feature>
<sequence>MTPITTPSTTSNIVTHPDILPVILSFADRQTLSRCMQVNWKFFHIASPYLYSNIRLIPNEADAFLYGASFGPIILADGSERDLKRELLAMVKVLNIERHQGCNGFLATACSRWRGLGIEFPSLDVLRIWVGPNMFEGGWFNCPWIPNMSPQKLVMRNVTAISAGGPYTFAPQDLLCRVQKVVVVVPKLRNLSEINQDVLRSHRRTSESPIQPGTETVIVFWTKSPDSSWWAEAPLADYDNIIDQIVLCSLAEADRLTICNAGSMYPVMSGNGDCAAYASYEEREKEVAEAVKRKIEQISRRRGELARLAKRLESLRFMTFGDYLGKEEWKGEFDAEEVASWVLS</sequence>
<keyword evidence="1" id="KW-0175">Coiled coil</keyword>
<organism evidence="2 3">
    <name type="scientific">Cryptococcus deuterogattii (strain R265)</name>
    <name type="common">Cryptococcus gattii VGII (strain R265)</name>
    <dbReference type="NCBI Taxonomy" id="294750"/>
    <lineage>
        <taxon>Eukaryota</taxon>
        <taxon>Fungi</taxon>
        <taxon>Dikarya</taxon>
        <taxon>Basidiomycota</taxon>
        <taxon>Agaricomycotina</taxon>
        <taxon>Tremellomycetes</taxon>
        <taxon>Tremellales</taxon>
        <taxon>Cryptococcaceae</taxon>
        <taxon>Cryptococcus</taxon>
        <taxon>Cryptococcus gattii species complex</taxon>
    </lineage>
</organism>
<dbReference type="OMA" id="PIIMEDG"/>
<dbReference type="AlphaFoldDB" id="A0A095C9G1"/>
<evidence type="ECO:0008006" key="4">
    <source>
        <dbReference type="Google" id="ProtNLM"/>
    </source>
</evidence>
<dbReference type="Proteomes" id="UP000029445">
    <property type="component" value="Chromosome 7"/>
</dbReference>
<dbReference type="GeneID" id="88178516"/>
<gene>
    <name evidence="2" type="ORF">CNBG_2142</name>
</gene>
<evidence type="ECO:0000256" key="1">
    <source>
        <dbReference type="SAM" id="Coils"/>
    </source>
</evidence>